<feature type="transmembrane region" description="Helical" evidence="1">
    <location>
        <begin position="65"/>
        <end position="83"/>
    </location>
</feature>
<feature type="transmembrane region" description="Helical" evidence="1">
    <location>
        <begin position="89"/>
        <end position="109"/>
    </location>
</feature>
<dbReference type="RefSeq" id="WP_146792945.1">
    <property type="nucleotide sequence ID" value="NZ_BARC01000005.1"/>
</dbReference>
<proteinExistence type="predicted"/>
<keyword evidence="1" id="KW-1133">Transmembrane helix</keyword>
<dbReference type="AlphaFoldDB" id="A0A511AYU0"/>
<dbReference type="Proteomes" id="UP000321230">
    <property type="component" value="Unassembled WGS sequence"/>
</dbReference>
<keyword evidence="1" id="KW-0472">Membrane</keyword>
<name>A0A511AYU0_9PROT</name>
<keyword evidence="1" id="KW-0812">Transmembrane</keyword>
<evidence type="ECO:0000313" key="2">
    <source>
        <dbReference type="EMBL" id="GEK92311.1"/>
    </source>
</evidence>
<keyword evidence="3" id="KW-1185">Reference proteome</keyword>
<evidence type="ECO:0000313" key="3">
    <source>
        <dbReference type="Proteomes" id="UP000321230"/>
    </source>
</evidence>
<dbReference type="OrthoDB" id="123240at2"/>
<accession>A0A511AYU0</accession>
<feature type="transmembrane region" description="Helical" evidence="1">
    <location>
        <begin position="36"/>
        <end position="53"/>
    </location>
</feature>
<reference evidence="2 3" key="1">
    <citation type="submission" date="2019-07" db="EMBL/GenBank/DDBJ databases">
        <title>Whole genome shotgun sequence of Gluconobacter wancherniae NBRC 103581.</title>
        <authorList>
            <person name="Hosoyama A."/>
            <person name="Uohara A."/>
            <person name="Ohji S."/>
            <person name="Ichikawa N."/>
        </authorList>
    </citation>
    <scope>NUCLEOTIDE SEQUENCE [LARGE SCALE GENOMIC DNA]</scope>
    <source>
        <strain evidence="2 3">NBRC 103581</strain>
    </source>
</reference>
<dbReference type="EMBL" id="BJUZ01000001">
    <property type="protein sequence ID" value="GEK92311.1"/>
    <property type="molecule type" value="Genomic_DNA"/>
</dbReference>
<gene>
    <name evidence="2" type="ORF">GWA01_00810</name>
</gene>
<protein>
    <submittedName>
        <fullName evidence="2">Uncharacterized protein</fullName>
    </submittedName>
</protein>
<evidence type="ECO:0000256" key="1">
    <source>
        <dbReference type="SAM" id="Phobius"/>
    </source>
</evidence>
<sequence length="110" mass="11408">MSVLTVAVLLIMAACLEVGGDALVRHGLHGSTDLTRAISIFAGGLVLLVYGVVVNLPPWDFGRLMGVYVTLFFIVAQAVAFFAFGEVPGVGICAGGALIISGGIVMTVWR</sequence>
<comment type="caution">
    <text evidence="2">The sequence shown here is derived from an EMBL/GenBank/DDBJ whole genome shotgun (WGS) entry which is preliminary data.</text>
</comment>
<organism evidence="2 3">
    <name type="scientific">Gluconobacter wancherniae NBRC 103581</name>
    <dbReference type="NCBI Taxonomy" id="656744"/>
    <lineage>
        <taxon>Bacteria</taxon>
        <taxon>Pseudomonadati</taxon>
        <taxon>Pseudomonadota</taxon>
        <taxon>Alphaproteobacteria</taxon>
        <taxon>Acetobacterales</taxon>
        <taxon>Acetobacteraceae</taxon>
        <taxon>Gluconobacter</taxon>
    </lineage>
</organism>